<proteinExistence type="predicted"/>
<dbReference type="Pfam" id="PF05368">
    <property type="entry name" value="NmrA"/>
    <property type="match status" value="1"/>
</dbReference>
<dbReference type="Proteomes" id="UP000054466">
    <property type="component" value="Unassembled WGS sequence"/>
</dbReference>
<reference evidence="4 5" key="1">
    <citation type="submission" date="2015-01" db="EMBL/GenBank/DDBJ databases">
        <title>The Genome Sequence of Cladophialophora immunda CBS83496.</title>
        <authorList>
            <consortium name="The Broad Institute Genomics Platform"/>
            <person name="Cuomo C."/>
            <person name="de Hoog S."/>
            <person name="Gorbushina A."/>
            <person name="Stielow B."/>
            <person name="Teixiera M."/>
            <person name="Abouelleil A."/>
            <person name="Chapman S.B."/>
            <person name="Priest M."/>
            <person name="Young S.K."/>
            <person name="Wortman J."/>
            <person name="Nusbaum C."/>
            <person name="Birren B."/>
        </authorList>
    </citation>
    <scope>NUCLEOTIDE SEQUENCE [LARGE SCALE GENOMIC DNA]</scope>
    <source>
        <strain evidence="4 5">CBS 83496</strain>
    </source>
</reference>
<keyword evidence="1" id="KW-0521">NADP</keyword>
<sequence>MPECRKLLVIGATGLIGSHIMRHILKRKASFDRIVVFTSHNTVKTKPGEIAKLEQEGVEIVLGDLSNTEEVARAFQDVDTVISAVGRNMIEHQIELIRIADKTPNIHRFFPSEYGTDIEYSPRSASEKPHQKKLRVRAALRSCKNLDYTFLVTGPYANGEPGLYFSANYGAKHAGSFDVKAKTAFLIGDGNLKISFTTMNDVGKLVVLALLHPEASRNKALRVNSFTATDAQILAEFEKQLGGESFRVSYTGLKELKRLENEAWHTSNPLATLITLRRIWAEGGTLYEGRDNAVIEGGDVVETLEDAVADAVMAQMQREQDMKRKLV</sequence>
<dbReference type="GeneID" id="27343321"/>
<dbReference type="InterPro" id="IPR008030">
    <property type="entry name" value="NmrA-like"/>
</dbReference>
<dbReference type="STRING" id="569365.A0A0D2B4X5"/>
<dbReference type="OrthoDB" id="419598at2759"/>
<gene>
    <name evidence="4" type="ORF">PV07_04127</name>
</gene>
<dbReference type="InterPro" id="IPR036291">
    <property type="entry name" value="NAD(P)-bd_dom_sf"/>
</dbReference>
<dbReference type="Gene3D" id="3.40.50.720">
    <property type="entry name" value="NAD(P)-binding Rossmann-like Domain"/>
    <property type="match status" value="1"/>
</dbReference>
<keyword evidence="5" id="KW-1185">Reference proteome</keyword>
<accession>A0A0D2B4X5</accession>
<dbReference type="PANTHER" id="PTHR47706">
    <property type="entry name" value="NMRA-LIKE FAMILY PROTEIN"/>
    <property type="match status" value="1"/>
</dbReference>
<dbReference type="InterPro" id="IPR051609">
    <property type="entry name" value="NmrA/Isoflavone_reductase-like"/>
</dbReference>
<protein>
    <recommendedName>
        <fullName evidence="3">NmrA-like domain-containing protein</fullName>
    </recommendedName>
</protein>
<name>A0A0D2B4X5_9EURO</name>
<evidence type="ECO:0000256" key="2">
    <source>
        <dbReference type="ARBA" id="ARBA00023002"/>
    </source>
</evidence>
<dbReference type="VEuPathDB" id="FungiDB:PV07_04127"/>
<dbReference type="Gene3D" id="3.90.25.10">
    <property type="entry name" value="UDP-galactose 4-epimerase, domain 1"/>
    <property type="match status" value="1"/>
</dbReference>
<evidence type="ECO:0000313" key="4">
    <source>
        <dbReference type="EMBL" id="KIW32597.1"/>
    </source>
</evidence>
<dbReference type="GO" id="GO:0016491">
    <property type="term" value="F:oxidoreductase activity"/>
    <property type="evidence" value="ECO:0007669"/>
    <property type="project" value="UniProtKB-KW"/>
</dbReference>
<evidence type="ECO:0000259" key="3">
    <source>
        <dbReference type="Pfam" id="PF05368"/>
    </source>
</evidence>
<evidence type="ECO:0000256" key="1">
    <source>
        <dbReference type="ARBA" id="ARBA00022857"/>
    </source>
</evidence>
<dbReference type="PANTHER" id="PTHR47706:SF11">
    <property type="entry name" value="ISOFLAVONE REDUCTASE FAMILY PROTEIN (AFU_ORTHOLOGUE AFUA_1G12510)"/>
    <property type="match status" value="1"/>
</dbReference>
<organism evidence="4 5">
    <name type="scientific">Cladophialophora immunda</name>
    <dbReference type="NCBI Taxonomy" id="569365"/>
    <lineage>
        <taxon>Eukaryota</taxon>
        <taxon>Fungi</taxon>
        <taxon>Dikarya</taxon>
        <taxon>Ascomycota</taxon>
        <taxon>Pezizomycotina</taxon>
        <taxon>Eurotiomycetes</taxon>
        <taxon>Chaetothyriomycetidae</taxon>
        <taxon>Chaetothyriales</taxon>
        <taxon>Herpotrichiellaceae</taxon>
        <taxon>Cladophialophora</taxon>
    </lineage>
</organism>
<dbReference type="HOGENOM" id="CLU_044876_2_0_1"/>
<evidence type="ECO:0000313" key="5">
    <source>
        <dbReference type="Proteomes" id="UP000054466"/>
    </source>
</evidence>
<dbReference type="SUPFAM" id="SSF51735">
    <property type="entry name" value="NAD(P)-binding Rossmann-fold domains"/>
    <property type="match status" value="1"/>
</dbReference>
<dbReference type="AlphaFoldDB" id="A0A0D2B4X5"/>
<dbReference type="EMBL" id="KN847041">
    <property type="protein sequence ID" value="KIW32597.1"/>
    <property type="molecule type" value="Genomic_DNA"/>
</dbReference>
<feature type="domain" description="NmrA-like" evidence="3">
    <location>
        <begin position="6"/>
        <end position="244"/>
    </location>
</feature>
<dbReference type="RefSeq" id="XP_016252813.1">
    <property type="nucleotide sequence ID" value="XM_016390911.1"/>
</dbReference>
<keyword evidence="2" id="KW-0560">Oxidoreductase</keyword>